<dbReference type="Proteomes" id="UP000295757">
    <property type="component" value="Unassembled WGS sequence"/>
</dbReference>
<comment type="similarity">
    <text evidence="1 5">Belongs to the universal ribosomal protein uL29 family.</text>
</comment>
<accession>A0A4R7UE82</accession>
<dbReference type="GO" id="GO:0006412">
    <property type="term" value="P:translation"/>
    <property type="evidence" value="ECO:0007669"/>
    <property type="project" value="UniProtKB-UniRule"/>
</dbReference>
<comment type="caution">
    <text evidence="6">The sequence shown here is derived from an EMBL/GenBank/DDBJ whole genome shotgun (WGS) entry which is preliminary data.</text>
</comment>
<dbReference type="InterPro" id="IPR036049">
    <property type="entry name" value="Ribosomal_uL29_sf"/>
</dbReference>
<keyword evidence="2 5" id="KW-0689">Ribosomal protein</keyword>
<keyword evidence="3 5" id="KW-0687">Ribonucleoprotein</keyword>
<keyword evidence="7" id="KW-1185">Reference proteome</keyword>
<dbReference type="EMBL" id="SOCN01000001">
    <property type="protein sequence ID" value="TDV24241.1"/>
    <property type="molecule type" value="Genomic_DNA"/>
</dbReference>
<proteinExistence type="inferred from homology"/>
<sequence>MLYKDLEKKSKDELEKLALELKAELFTLRYRNVTGDLKETHKIKIIRTDIAKVLTALNAKKDAK</sequence>
<dbReference type="GO" id="GO:0005840">
    <property type="term" value="C:ribosome"/>
    <property type="evidence" value="ECO:0007669"/>
    <property type="project" value="UniProtKB-KW"/>
</dbReference>
<dbReference type="RefSeq" id="WP_134110362.1">
    <property type="nucleotide sequence ID" value="NZ_SOCN01000001.1"/>
</dbReference>
<dbReference type="Gene3D" id="1.10.287.310">
    <property type="match status" value="1"/>
</dbReference>
<dbReference type="Pfam" id="PF00831">
    <property type="entry name" value="Ribosomal_L29"/>
    <property type="match status" value="1"/>
</dbReference>
<evidence type="ECO:0000256" key="1">
    <source>
        <dbReference type="ARBA" id="ARBA00009254"/>
    </source>
</evidence>
<evidence type="ECO:0000256" key="3">
    <source>
        <dbReference type="ARBA" id="ARBA00023274"/>
    </source>
</evidence>
<evidence type="ECO:0000256" key="4">
    <source>
        <dbReference type="ARBA" id="ARBA00035204"/>
    </source>
</evidence>
<dbReference type="CDD" id="cd00427">
    <property type="entry name" value="Ribosomal_L29_HIP"/>
    <property type="match status" value="1"/>
</dbReference>
<evidence type="ECO:0000256" key="2">
    <source>
        <dbReference type="ARBA" id="ARBA00022980"/>
    </source>
</evidence>
<dbReference type="NCBIfam" id="TIGR00012">
    <property type="entry name" value="L29"/>
    <property type="match status" value="1"/>
</dbReference>
<reference evidence="6 7" key="1">
    <citation type="submission" date="2019-03" db="EMBL/GenBank/DDBJ databases">
        <title>Genomic Encyclopedia of Archaeal and Bacterial Type Strains, Phase II (KMG-II): from individual species to whole genera.</title>
        <authorList>
            <person name="Goeker M."/>
        </authorList>
    </citation>
    <scope>NUCLEOTIDE SEQUENCE [LARGE SCALE GENOMIC DNA]</scope>
    <source>
        <strain evidence="6 7">ATCC 35214</strain>
    </source>
</reference>
<dbReference type="AlphaFoldDB" id="A0A4R7UE82"/>
<organism evidence="6 7">
    <name type="scientific">Mycoplasmopsis mustelae</name>
    <dbReference type="NCBI Taxonomy" id="171289"/>
    <lineage>
        <taxon>Bacteria</taxon>
        <taxon>Bacillati</taxon>
        <taxon>Mycoplasmatota</taxon>
        <taxon>Mycoplasmoidales</taxon>
        <taxon>Metamycoplasmataceae</taxon>
        <taxon>Mycoplasmopsis</taxon>
    </lineage>
</organism>
<gene>
    <name evidence="5" type="primary">rpmC</name>
    <name evidence="6" type="ORF">BCF59_0194</name>
</gene>
<dbReference type="OrthoDB" id="9815192at2"/>
<evidence type="ECO:0000256" key="5">
    <source>
        <dbReference type="HAMAP-Rule" id="MF_00374"/>
    </source>
</evidence>
<dbReference type="InterPro" id="IPR001854">
    <property type="entry name" value="Ribosomal_uL29"/>
</dbReference>
<dbReference type="GO" id="GO:1990904">
    <property type="term" value="C:ribonucleoprotein complex"/>
    <property type="evidence" value="ECO:0007669"/>
    <property type="project" value="UniProtKB-KW"/>
</dbReference>
<dbReference type="SUPFAM" id="SSF46561">
    <property type="entry name" value="Ribosomal protein L29 (L29p)"/>
    <property type="match status" value="1"/>
</dbReference>
<evidence type="ECO:0000313" key="6">
    <source>
        <dbReference type="EMBL" id="TDV24241.1"/>
    </source>
</evidence>
<dbReference type="GO" id="GO:0003735">
    <property type="term" value="F:structural constituent of ribosome"/>
    <property type="evidence" value="ECO:0007669"/>
    <property type="project" value="InterPro"/>
</dbReference>
<dbReference type="HAMAP" id="MF_00374">
    <property type="entry name" value="Ribosomal_uL29"/>
    <property type="match status" value="1"/>
</dbReference>
<protein>
    <recommendedName>
        <fullName evidence="4 5">Large ribosomal subunit protein uL29</fullName>
    </recommendedName>
</protein>
<evidence type="ECO:0000313" key="7">
    <source>
        <dbReference type="Proteomes" id="UP000295757"/>
    </source>
</evidence>
<name>A0A4R7UE82_9BACT</name>